<evidence type="ECO:0000313" key="3">
    <source>
        <dbReference type="Proteomes" id="UP000321323"/>
    </source>
</evidence>
<organism evidence="2 3">
    <name type="scientific">[Empedobacter] haloabium</name>
    <dbReference type="NCBI Taxonomy" id="592317"/>
    <lineage>
        <taxon>Bacteria</taxon>
        <taxon>Pseudomonadati</taxon>
        <taxon>Pseudomonadota</taxon>
        <taxon>Betaproteobacteria</taxon>
        <taxon>Burkholderiales</taxon>
        <taxon>Oxalobacteraceae</taxon>
        <taxon>Telluria group</taxon>
        <taxon>Telluria group incertae sedis</taxon>
    </lineage>
</organism>
<evidence type="ECO:0000256" key="1">
    <source>
        <dbReference type="SAM" id="MobiDB-lite"/>
    </source>
</evidence>
<evidence type="ECO:0008006" key="4">
    <source>
        <dbReference type="Google" id="ProtNLM"/>
    </source>
</evidence>
<gene>
    <name evidence="2" type="ORF">E7V67_011465</name>
</gene>
<reference evidence="2 3" key="1">
    <citation type="journal article" date="2019" name="Int. J. Syst. Evol. Microbiol.">
        <title>The Draft Whole-Genome Sequence of the Antibiotic Producer Empedobacter haloabium ATCC 31962 Provides Indications for Its Taxonomic Reclassification.</title>
        <authorList>
            <person name="Miess H."/>
            <person name="Arlt P."/>
            <person name="Apel A.K."/>
            <person name="Weber T."/>
            <person name="Nieselt K."/>
            <person name="Hanssen F."/>
            <person name="Czemmel S."/>
            <person name="Nahnsen S."/>
            <person name="Gross H."/>
        </authorList>
    </citation>
    <scope>NUCLEOTIDE SEQUENCE [LARGE SCALE GENOMIC DNA]</scope>
    <source>
        <strain evidence="2 3">ATCC 31962</strain>
    </source>
</reference>
<dbReference type="EMBL" id="CP136508">
    <property type="protein sequence ID" value="WUR15687.1"/>
    <property type="molecule type" value="Genomic_DNA"/>
</dbReference>
<feature type="region of interest" description="Disordered" evidence="1">
    <location>
        <begin position="87"/>
        <end position="165"/>
    </location>
</feature>
<accession>A0ABZ1USH7</accession>
<evidence type="ECO:0000313" key="2">
    <source>
        <dbReference type="EMBL" id="WUR15687.1"/>
    </source>
</evidence>
<name>A0ABZ1USH7_9BURK</name>
<protein>
    <recommendedName>
        <fullName evidence="4">DUF1376 domain-containing protein</fullName>
    </recommendedName>
</protein>
<proteinExistence type="predicted"/>
<keyword evidence="3" id="KW-1185">Reference proteome</keyword>
<dbReference type="Proteomes" id="UP000321323">
    <property type="component" value="Chromosome"/>
</dbReference>
<feature type="compositionally biased region" description="Basic and acidic residues" evidence="1">
    <location>
        <begin position="128"/>
        <end position="139"/>
    </location>
</feature>
<sequence>MRSNLWDDPRVARLVEETDQSEAAVIGGLYWLWATADQHSSDGLLHGMTTRTIDRKTGVSGLGKALIVIGWLSENDEGVTVSRFDEHNGASAKSRAQTAKRVANHKGNAKVTQAALPESGQSVSGALPREREEKEKEEEPSSAASGADQPELPPEVPAARAGDGVPPAPATLLSIAMRRAGIDCQPADPRLAALAAQGVTPETAAAACAEAKGAKPGERIGLGYVVAILNRWSADAAKVQAGGANGARASPRQAQQANTQTLLDRINGKQSHDPQPRIIDIN</sequence>